<dbReference type="Proteomes" id="UP001162480">
    <property type="component" value="Chromosome 27"/>
</dbReference>
<dbReference type="AlphaFoldDB" id="A0AA36BXP3"/>
<name>A0AA36BXP3_OCTVU</name>
<reference evidence="1" key="1">
    <citation type="submission" date="2023-08" db="EMBL/GenBank/DDBJ databases">
        <authorList>
            <person name="Alioto T."/>
            <person name="Alioto T."/>
            <person name="Gomez Garrido J."/>
        </authorList>
    </citation>
    <scope>NUCLEOTIDE SEQUENCE</scope>
</reference>
<organism evidence="1 2">
    <name type="scientific">Octopus vulgaris</name>
    <name type="common">Common octopus</name>
    <dbReference type="NCBI Taxonomy" id="6645"/>
    <lineage>
        <taxon>Eukaryota</taxon>
        <taxon>Metazoa</taxon>
        <taxon>Spiralia</taxon>
        <taxon>Lophotrochozoa</taxon>
        <taxon>Mollusca</taxon>
        <taxon>Cephalopoda</taxon>
        <taxon>Coleoidea</taxon>
        <taxon>Octopodiformes</taxon>
        <taxon>Octopoda</taxon>
        <taxon>Incirrata</taxon>
        <taxon>Octopodidae</taxon>
        <taxon>Octopus</taxon>
    </lineage>
</organism>
<dbReference type="EMBL" id="OX597840">
    <property type="protein sequence ID" value="CAI9741752.1"/>
    <property type="molecule type" value="Genomic_DNA"/>
</dbReference>
<protein>
    <submittedName>
        <fullName evidence="1">Uncharacterized protein</fullName>
    </submittedName>
</protein>
<evidence type="ECO:0000313" key="2">
    <source>
        <dbReference type="Proteomes" id="UP001162480"/>
    </source>
</evidence>
<gene>
    <name evidence="1" type="ORF">OCTVUL_1B021130</name>
</gene>
<sequence length="171" mass="19833">MKLLDKKQRLSTVPDIKDPSIPQIPTVQHAISGHTMQKDSPFHSGRKQDFDNEYGGHTLRPLQRILVSHPLSNTSFPNLTNTFQFSLKLLPYMYSIKKAILWLYLRPVQTAEEEEFTVLDVNCLSTNKSLRTRKVKLERNSEGKGKWNTFETTKLINIYIYMIYIYIGVGQ</sequence>
<dbReference type="Gene3D" id="2.60.120.970">
    <property type="match status" value="1"/>
</dbReference>
<keyword evidence="2" id="KW-1185">Reference proteome</keyword>
<evidence type="ECO:0000313" key="1">
    <source>
        <dbReference type="EMBL" id="CAI9741752.1"/>
    </source>
</evidence>
<proteinExistence type="predicted"/>
<accession>A0AA36BXP3</accession>